<dbReference type="PANTHER" id="PTHR35397:SF1">
    <property type="entry name" value="ARMADILLO-LIKE HELICAL DOMAIN-CONTAINING PROTEIN"/>
    <property type="match status" value="1"/>
</dbReference>
<feature type="region of interest" description="Disordered" evidence="1">
    <location>
        <begin position="25"/>
        <end position="54"/>
    </location>
</feature>
<evidence type="ECO:0000256" key="1">
    <source>
        <dbReference type="SAM" id="MobiDB-lite"/>
    </source>
</evidence>
<feature type="region of interest" description="Disordered" evidence="1">
    <location>
        <begin position="666"/>
        <end position="695"/>
    </location>
</feature>
<feature type="region of interest" description="Disordered" evidence="1">
    <location>
        <begin position="567"/>
        <end position="587"/>
    </location>
</feature>
<proteinExistence type="predicted"/>
<accession>A0A0H5R632</accession>
<dbReference type="AlphaFoldDB" id="A0A0H5R632"/>
<dbReference type="PANTHER" id="PTHR35397">
    <property type="entry name" value="C2 DOMAIN-CONTAINING PROTEIN-RELATED"/>
    <property type="match status" value="1"/>
</dbReference>
<dbReference type="InterPro" id="IPR013887">
    <property type="entry name" value="UPF0592"/>
</dbReference>
<dbReference type="Pfam" id="PF08578">
    <property type="entry name" value="DUF1765"/>
    <property type="match status" value="1"/>
</dbReference>
<reference evidence="2" key="1">
    <citation type="submission" date="2015-04" db="EMBL/GenBank/DDBJ databases">
        <title>The genome sequence of the plant pathogenic Rhizarian Plasmodiophora brassicae reveals insights in its biotrophic life cycle and the origin of chitin synthesis.</title>
        <authorList>
            <person name="Schwelm A."/>
            <person name="Fogelqvist J."/>
            <person name="Knaust A."/>
            <person name="Julke S."/>
            <person name="Lilja T."/>
            <person name="Dhandapani V."/>
            <person name="Bonilla-Rosso G."/>
            <person name="Karlsson M."/>
            <person name="Shevchenko A."/>
            <person name="Choi S.R."/>
            <person name="Kim H.G."/>
            <person name="Park J.Y."/>
            <person name="Lim Y.P."/>
            <person name="Ludwig-Muller J."/>
            <person name="Dixelius C."/>
        </authorList>
    </citation>
    <scope>NUCLEOTIDE SEQUENCE</scope>
    <source>
        <tissue evidence="2">Potato root galls</tissue>
    </source>
</reference>
<protein>
    <submittedName>
        <fullName evidence="2">Uncharacterized protein</fullName>
    </submittedName>
</protein>
<sequence length="818" mass="90788">MSLFSSISRSVSSYASSDGDATDYVGRGDDLESLPDSVISSGSNRGGGDSSNVPIPRRLRPLNLLPFTPWVVQRLNHAIAPSINSQQLHRRLQVLDSHLRADCFVYESADAFRQGKLLLLHVWKRMLVDDNGEYTMTFASLVLALAQRYEFDLIHMHSAWRRECQVDGLSSGLIIGDPLYMEENSGPSQCLARAYHCILARTAALVFQMDVPVSLRIVMASLAFFRLPFLCAPLLDAAVDVTDHICHDERSRPSSPPKSCEPTGIQEDIETFAQKATLASKVRLSDQAQFFKFNPSLFHWVNISMNAPPRNTDECNFLNSCKNEIGFVNESAELVAALQDFRNVLGSDAETLHLFVSGVVAHVTDVAHGSIHWSCVPGLWPLLSAAIRKLQGVRPLSYSNKIRRCLIQYLRNPDMLQFLVRTCLESTPVHAKFEVNAALDLIGTWISAACSSCIANDETNTAANSLSIPLPHTFCFKEFFAAVNMLLDQEHFQILIKTLTLIYSNCGRFIGSNRMELCRDILCTKYFKKLFFHWCPEVRRRFHYILIYKFNRCGLCEPPYFPPQAPTLSRSRNSGNGGLSSTPSMVSASPHIRGGWLGQGSDLMRSSLSWISSTLGSSVSNILETGSGALPSSLSMLSLQSLTNRTGVLSLTRSVCSIQQEVSHCEPKEISRSSTAQTSLRDAPEEPKNEENDPQPHACVLIRTKLSAQAISDDNVLVMAAESYISQIEAFAAEKPSADWSTWEDTFDLSSHIYAAPALCQYNIIKTGYIRLQRKRSLRYGEVLAPELNYEMIDPVNIDSLIPVAPVSLSLGPRSVSQ</sequence>
<name>A0A0H5R632_9EUKA</name>
<dbReference type="EMBL" id="HACM01008854">
    <property type="protein sequence ID" value="CRZ09296.1"/>
    <property type="molecule type" value="Transcribed_RNA"/>
</dbReference>
<organism evidence="2">
    <name type="scientific">Spongospora subterranea</name>
    <dbReference type="NCBI Taxonomy" id="70186"/>
    <lineage>
        <taxon>Eukaryota</taxon>
        <taxon>Sar</taxon>
        <taxon>Rhizaria</taxon>
        <taxon>Endomyxa</taxon>
        <taxon>Phytomyxea</taxon>
        <taxon>Plasmodiophorida</taxon>
        <taxon>Plasmodiophoridae</taxon>
        <taxon>Spongospora</taxon>
    </lineage>
</organism>
<evidence type="ECO:0000313" key="2">
    <source>
        <dbReference type="EMBL" id="CRZ09296.1"/>
    </source>
</evidence>
<feature type="compositionally biased region" description="Basic and acidic residues" evidence="1">
    <location>
        <begin position="682"/>
        <end position="691"/>
    </location>
</feature>